<dbReference type="Pfam" id="PF12833">
    <property type="entry name" value="HTH_18"/>
    <property type="match status" value="1"/>
</dbReference>
<reference evidence="4 5" key="1">
    <citation type="submission" date="2019-06" db="EMBL/GenBank/DDBJ databases">
        <title>Amycolatopsis alkalitolerans sp. nov., isolated from Gastrodia elata Blume.</title>
        <authorList>
            <person name="Narsing Rao M.P."/>
            <person name="Li W.J."/>
        </authorList>
    </citation>
    <scope>NUCLEOTIDE SEQUENCE [LARGE SCALE GENOMIC DNA]</scope>
    <source>
        <strain evidence="4 5">SYSUP0005</strain>
    </source>
</reference>
<keyword evidence="5" id="KW-1185">Reference proteome</keyword>
<dbReference type="InterPro" id="IPR018060">
    <property type="entry name" value="HTH_AraC"/>
</dbReference>
<sequence>MVSEPEMPASKIELPLQRCDAFHSQDPDEVQERMAQKLCPHELEVLERGARLDAHFHFARFRRMGLMYVQYGPAVRVKPNVTGFVPVQMHLSGYGKARCGKQQICANPERVMVANYDEPLEMWLSRNSTLLLTRLEWPMLVEASADMMGDRVPLRRFELGMDAGGGYPRIWVSLLVNLVRMRGRLDAACMNPLAAPLVEELLITGLLHAARSNCSGHLAEDPRCSASSRLVGQVTEMIDAAPQEPYTVSDMARWFNTSAYALNTAFRTCRGMTVRQYLRHARLQRVYGELRDYGPGEATVDEVASRWGFFDLSEFTARYRAEFGETPAETLSRAT</sequence>
<dbReference type="AlphaFoldDB" id="A0A5C4LU81"/>
<dbReference type="Gene3D" id="1.10.10.60">
    <property type="entry name" value="Homeodomain-like"/>
    <property type="match status" value="1"/>
</dbReference>
<evidence type="ECO:0000259" key="3">
    <source>
        <dbReference type="PROSITE" id="PS01124"/>
    </source>
</evidence>
<dbReference type="PANTHER" id="PTHR47893:SF1">
    <property type="entry name" value="REGULATORY PROTEIN PCHR"/>
    <property type="match status" value="1"/>
</dbReference>
<dbReference type="Pfam" id="PF14525">
    <property type="entry name" value="AraC_binding_2"/>
    <property type="match status" value="1"/>
</dbReference>
<evidence type="ECO:0000256" key="2">
    <source>
        <dbReference type="ARBA" id="ARBA00023163"/>
    </source>
</evidence>
<dbReference type="Proteomes" id="UP000305546">
    <property type="component" value="Unassembled WGS sequence"/>
</dbReference>
<protein>
    <submittedName>
        <fullName evidence="4">AraC family transcriptional regulator</fullName>
    </submittedName>
</protein>
<dbReference type="GO" id="GO:0003700">
    <property type="term" value="F:DNA-binding transcription factor activity"/>
    <property type="evidence" value="ECO:0007669"/>
    <property type="project" value="InterPro"/>
</dbReference>
<dbReference type="EMBL" id="VDFW01000028">
    <property type="protein sequence ID" value="TNC22254.1"/>
    <property type="molecule type" value="Genomic_DNA"/>
</dbReference>
<dbReference type="InterPro" id="IPR009057">
    <property type="entry name" value="Homeodomain-like_sf"/>
</dbReference>
<dbReference type="SMART" id="SM00342">
    <property type="entry name" value="HTH_ARAC"/>
    <property type="match status" value="1"/>
</dbReference>
<keyword evidence="2" id="KW-0804">Transcription</keyword>
<evidence type="ECO:0000256" key="1">
    <source>
        <dbReference type="ARBA" id="ARBA00023015"/>
    </source>
</evidence>
<dbReference type="PROSITE" id="PS01124">
    <property type="entry name" value="HTH_ARAC_FAMILY_2"/>
    <property type="match status" value="1"/>
</dbReference>
<dbReference type="SUPFAM" id="SSF46689">
    <property type="entry name" value="Homeodomain-like"/>
    <property type="match status" value="1"/>
</dbReference>
<evidence type="ECO:0000313" key="4">
    <source>
        <dbReference type="EMBL" id="TNC22254.1"/>
    </source>
</evidence>
<comment type="caution">
    <text evidence="4">The sequence shown here is derived from an EMBL/GenBank/DDBJ whole genome shotgun (WGS) entry which is preliminary data.</text>
</comment>
<organism evidence="4 5">
    <name type="scientific">Amycolatopsis alkalitolerans</name>
    <dbReference type="NCBI Taxonomy" id="2547244"/>
    <lineage>
        <taxon>Bacteria</taxon>
        <taxon>Bacillati</taxon>
        <taxon>Actinomycetota</taxon>
        <taxon>Actinomycetes</taxon>
        <taxon>Pseudonocardiales</taxon>
        <taxon>Pseudonocardiaceae</taxon>
        <taxon>Amycolatopsis</taxon>
    </lineage>
</organism>
<gene>
    <name evidence="4" type="ORF">FG385_26125</name>
</gene>
<proteinExistence type="predicted"/>
<evidence type="ECO:0000313" key="5">
    <source>
        <dbReference type="Proteomes" id="UP000305546"/>
    </source>
</evidence>
<dbReference type="GO" id="GO:0043565">
    <property type="term" value="F:sequence-specific DNA binding"/>
    <property type="evidence" value="ECO:0007669"/>
    <property type="project" value="InterPro"/>
</dbReference>
<dbReference type="PANTHER" id="PTHR47893">
    <property type="entry name" value="REGULATORY PROTEIN PCHR"/>
    <property type="match status" value="1"/>
</dbReference>
<accession>A0A5C4LU81</accession>
<dbReference type="InterPro" id="IPR053142">
    <property type="entry name" value="PchR_regulatory_protein"/>
</dbReference>
<keyword evidence="1" id="KW-0805">Transcription regulation</keyword>
<dbReference type="InterPro" id="IPR035418">
    <property type="entry name" value="AraC-bd_2"/>
</dbReference>
<name>A0A5C4LU81_9PSEU</name>
<feature type="domain" description="HTH araC/xylS-type" evidence="3">
    <location>
        <begin position="232"/>
        <end position="333"/>
    </location>
</feature>